<dbReference type="InterPro" id="IPR029044">
    <property type="entry name" value="Nucleotide-diphossugar_trans"/>
</dbReference>
<reference evidence="5" key="2">
    <citation type="submission" date="2020-08" db="EMBL/GenBank/DDBJ databases">
        <title>Plant Genome Project.</title>
        <authorList>
            <person name="Zhang R.-G."/>
        </authorList>
    </citation>
    <scope>NUCLEOTIDE SEQUENCE</scope>
    <source>
        <strain evidence="5">Huo1</strain>
        <tissue evidence="5">Leaf</tissue>
    </source>
</reference>
<dbReference type="PANTHER" id="PTHR46038">
    <property type="entry name" value="EXPRESSED PROTEIN-RELATED"/>
    <property type="match status" value="1"/>
</dbReference>
<comment type="caution">
    <text evidence="5">The sequence shown here is derived from an EMBL/GenBank/DDBJ whole genome shotgun (WGS) entry which is preliminary data.</text>
</comment>
<keyword evidence="2" id="KW-1133">Transmembrane helix</keyword>
<feature type="transmembrane region" description="Helical" evidence="2">
    <location>
        <begin position="33"/>
        <end position="55"/>
    </location>
</feature>
<dbReference type="EMBL" id="PNBA02000010">
    <property type="protein sequence ID" value="KAG6409731.1"/>
    <property type="molecule type" value="Genomic_DNA"/>
</dbReference>
<dbReference type="InterPro" id="IPR005069">
    <property type="entry name" value="Nucl-diP-sugar_transferase"/>
</dbReference>
<keyword evidence="2" id="KW-0808">Transferase</keyword>
<accession>A0A8X8X9T2</accession>
<keyword evidence="2" id="KW-0333">Golgi apparatus</keyword>
<organism evidence="5">
    <name type="scientific">Salvia splendens</name>
    <name type="common">Scarlet sage</name>
    <dbReference type="NCBI Taxonomy" id="180675"/>
    <lineage>
        <taxon>Eukaryota</taxon>
        <taxon>Viridiplantae</taxon>
        <taxon>Streptophyta</taxon>
        <taxon>Embryophyta</taxon>
        <taxon>Tracheophyta</taxon>
        <taxon>Spermatophyta</taxon>
        <taxon>Magnoliopsida</taxon>
        <taxon>eudicotyledons</taxon>
        <taxon>Gunneridae</taxon>
        <taxon>Pentapetalae</taxon>
        <taxon>asterids</taxon>
        <taxon>lamiids</taxon>
        <taxon>Lamiales</taxon>
        <taxon>Lamiaceae</taxon>
        <taxon>Nepetoideae</taxon>
        <taxon>Mentheae</taxon>
        <taxon>Salviinae</taxon>
        <taxon>Salvia</taxon>
        <taxon>Salvia subgen. Calosphace</taxon>
        <taxon>core Calosphace</taxon>
    </lineage>
</organism>
<dbReference type="InterPro" id="IPR044821">
    <property type="entry name" value="At1g28695/At4g15970-like"/>
</dbReference>
<dbReference type="EC" id="2.4.2.-" evidence="2"/>
<evidence type="ECO:0000259" key="4">
    <source>
        <dbReference type="Pfam" id="PF03407"/>
    </source>
</evidence>
<comment type="similarity">
    <text evidence="1 2">Belongs to the glycosyltransferase 77 family.</text>
</comment>
<keyword evidence="2" id="KW-0812">Transmembrane</keyword>
<name>A0A8X8X9T2_SALSN</name>
<keyword evidence="2" id="KW-0735">Signal-anchor</keyword>
<dbReference type="Proteomes" id="UP000298416">
    <property type="component" value="Unassembled WGS sequence"/>
</dbReference>
<keyword evidence="6" id="KW-1185">Reference proteome</keyword>
<evidence type="ECO:0000313" key="6">
    <source>
        <dbReference type="Proteomes" id="UP000298416"/>
    </source>
</evidence>
<dbReference type="PANTHER" id="PTHR46038:SF58">
    <property type="entry name" value="GLYCOSYLTRANSFERASE"/>
    <property type="match status" value="1"/>
</dbReference>
<protein>
    <recommendedName>
        <fullName evidence="2">Glycosyltransferase</fullName>
        <ecNumber evidence="2">2.4.2.-</ecNumber>
    </recommendedName>
</protein>
<dbReference type="AlphaFoldDB" id="A0A8X8X9T2"/>
<keyword evidence="2" id="KW-0961">Cell wall biogenesis/degradation</keyword>
<evidence type="ECO:0000256" key="1">
    <source>
        <dbReference type="ARBA" id="ARBA00007033"/>
    </source>
</evidence>
<sequence>MHPAATSDGSAAEGDGDTLESVSYHRDSNHKHMFSGVAIKITLMLVVLGTTLLILNQSNYPIMFFRNLNSNANLFSFPQYMPPIPPPTSLVKSPRPKDENIELEKTLRSAVMKDNRTVIITNLNAAWTEPNSVFDLFVESFKIGNGTAHLLDHLVVYAFDKTAYERCKAAAHLHCYAVTTEGVDFSGEAYFMSEDYLKMTWRKIELLRTVLELGYDFIYTDADVMWFRNPFKKFYTDGDIEMSCDHYIANYNDVSNTANTGLTYVKSNNRTIELYKYWYNAREYFPGKHDQDVLNMIKGNLLVHQIGLEFRFLDTAYFGGFCEPNKDLDEVITMHANCCIGIQNKMHDLTMIIHDWKRYMDLPSSNRNSTTTSWTVPRICH</sequence>
<keyword evidence="2" id="KW-0328">Glycosyltransferase</keyword>
<comment type="subcellular location">
    <subcellularLocation>
        <location evidence="2">Golgi apparatus membrane</location>
        <topology evidence="2">Single-pass type II membrane protein</topology>
    </subcellularLocation>
</comment>
<reference evidence="5" key="1">
    <citation type="submission" date="2018-01" db="EMBL/GenBank/DDBJ databases">
        <authorList>
            <person name="Mao J.F."/>
        </authorList>
    </citation>
    <scope>NUCLEOTIDE SEQUENCE</scope>
    <source>
        <strain evidence="5">Huo1</strain>
        <tissue evidence="5">Leaf</tissue>
    </source>
</reference>
<feature type="region of interest" description="Disordered" evidence="3">
    <location>
        <begin position="1"/>
        <end position="22"/>
    </location>
</feature>
<evidence type="ECO:0000256" key="3">
    <source>
        <dbReference type="SAM" id="MobiDB-lite"/>
    </source>
</evidence>
<gene>
    <name evidence="5" type="ORF">SASPL_127773</name>
</gene>
<dbReference type="OrthoDB" id="540503at2759"/>
<dbReference type="Pfam" id="PF03407">
    <property type="entry name" value="Nucleotid_trans"/>
    <property type="match status" value="1"/>
</dbReference>
<dbReference type="SUPFAM" id="SSF53448">
    <property type="entry name" value="Nucleotide-diphospho-sugar transferases"/>
    <property type="match status" value="1"/>
</dbReference>
<feature type="domain" description="Nucleotide-diphospho-sugar transferase" evidence="4">
    <location>
        <begin position="149"/>
        <end position="349"/>
    </location>
</feature>
<keyword evidence="2" id="KW-0472">Membrane</keyword>
<dbReference type="GO" id="GO:0000139">
    <property type="term" value="C:Golgi membrane"/>
    <property type="evidence" value="ECO:0007669"/>
    <property type="project" value="UniProtKB-SubCell"/>
</dbReference>
<dbReference type="GO" id="GO:0071555">
    <property type="term" value="P:cell wall organization"/>
    <property type="evidence" value="ECO:0007669"/>
    <property type="project" value="UniProtKB-KW"/>
</dbReference>
<evidence type="ECO:0000256" key="2">
    <source>
        <dbReference type="RuleBase" id="RU363055"/>
    </source>
</evidence>
<proteinExistence type="inferred from homology"/>
<dbReference type="GO" id="GO:0016757">
    <property type="term" value="F:glycosyltransferase activity"/>
    <property type="evidence" value="ECO:0007669"/>
    <property type="project" value="UniProtKB-KW"/>
</dbReference>
<evidence type="ECO:0000313" key="5">
    <source>
        <dbReference type="EMBL" id="KAG6409731.1"/>
    </source>
</evidence>